<reference evidence="3" key="1">
    <citation type="journal article" date="2019" name="Int. J. Syst. Evol. Microbiol.">
        <title>The Global Catalogue of Microorganisms (GCM) 10K type strain sequencing project: providing services to taxonomists for standard genome sequencing and annotation.</title>
        <authorList>
            <consortium name="The Broad Institute Genomics Platform"/>
            <consortium name="The Broad Institute Genome Sequencing Center for Infectious Disease"/>
            <person name="Wu L."/>
            <person name="Ma J."/>
        </authorList>
    </citation>
    <scope>NUCLEOTIDE SEQUENCE [LARGE SCALE GENOMIC DNA]</scope>
    <source>
        <strain evidence="3">KACC 12508</strain>
    </source>
</reference>
<dbReference type="RefSeq" id="WP_382270230.1">
    <property type="nucleotide sequence ID" value="NZ_JBHTBU010000001.1"/>
</dbReference>
<protein>
    <submittedName>
        <fullName evidence="2">GAF domain-containing protein</fullName>
    </submittedName>
</protein>
<dbReference type="Pfam" id="PF01590">
    <property type="entry name" value="GAF"/>
    <property type="match status" value="1"/>
</dbReference>
<gene>
    <name evidence="2" type="ORF">ACFQPC_03605</name>
</gene>
<evidence type="ECO:0000259" key="1">
    <source>
        <dbReference type="Pfam" id="PF01590"/>
    </source>
</evidence>
<evidence type="ECO:0000313" key="2">
    <source>
        <dbReference type="EMBL" id="MFC7287114.1"/>
    </source>
</evidence>
<sequence>MALAFASPAFDQGRSGQEDLAHAVARIERLGKQLFGVSACTVYLHAVDQPGFQVDSAAHQFCAQLALTDGLQVVPEKSSPFQAALGRIENLDVKFYALQPVRSRDGQVIGRIGLIHERPRMFTEGDRHCLLDLVAVLERELHTHANTPTAPSAAK</sequence>
<keyword evidence="3" id="KW-1185">Reference proteome</keyword>
<comment type="caution">
    <text evidence="2">The sequence shown here is derived from an EMBL/GenBank/DDBJ whole genome shotgun (WGS) entry which is preliminary data.</text>
</comment>
<dbReference type="Proteomes" id="UP001596542">
    <property type="component" value="Unassembled WGS sequence"/>
</dbReference>
<dbReference type="InterPro" id="IPR003018">
    <property type="entry name" value="GAF"/>
</dbReference>
<dbReference type="EMBL" id="JBHTBU010000001">
    <property type="protein sequence ID" value="MFC7287114.1"/>
    <property type="molecule type" value="Genomic_DNA"/>
</dbReference>
<evidence type="ECO:0000313" key="3">
    <source>
        <dbReference type="Proteomes" id="UP001596542"/>
    </source>
</evidence>
<dbReference type="SUPFAM" id="SSF55781">
    <property type="entry name" value="GAF domain-like"/>
    <property type="match status" value="1"/>
</dbReference>
<accession>A0ABW2I7U7</accession>
<organism evidence="2 3">
    <name type="scientific">Herminiimonas glaciei</name>
    <dbReference type="NCBI Taxonomy" id="523788"/>
    <lineage>
        <taxon>Bacteria</taxon>
        <taxon>Pseudomonadati</taxon>
        <taxon>Pseudomonadota</taxon>
        <taxon>Betaproteobacteria</taxon>
        <taxon>Burkholderiales</taxon>
        <taxon>Oxalobacteraceae</taxon>
        <taxon>Herminiimonas</taxon>
    </lineage>
</organism>
<proteinExistence type="predicted"/>
<feature type="domain" description="GAF" evidence="1">
    <location>
        <begin position="29"/>
        <end position="137"/>
    </location>
</feature>
<name>A0ABW2I7U7_9BURK</name>
<dbReference type="InterPro" id="IPR029016">
    <property type="entry name" value="GAF-like_dom_sf"/>
</dbReference>
<dbReference type="Gene3D" id="3.30.450.40">
    <property type="match status" value="1"/>
</dbReference>